<proteinExistence type="predicted"/>
<dbReference type="PANTHER" id="PTHR31635:SF196">
    <property type="entry name" value="REVERSE TRANSCRIPTASE DOMAIN-CONTAINING PROTEIN-RELATED"/>
    <property type="match status" value="1"/>
</dbReference>
<dbReference type="Gene3D" id="3.60.10.10">
    <property type="entry name" value="Endonuclease/exonuclease/phosphatase"/>
    <property type="match status" value="1"/>
</dbReference>
<dbReference type="Pfam" id="PF00078">
    <property type="entry name" value="RVT_1"/>
    <property type="match status" value="1"/>
</dbReference>
<dbReference type="InterPro" id="IPR043502">
    <property type="entry name" value="DNA/RNA_pol_sf"/>
</dbReference>
<evidence type="ECO:0000313" key="3">
    <source>
        <dbReference type="Proteomes" id="UP000265515"/>
    </source>
</evidence>
<dbReference type="InterPro" id="IPR000477">
    <property type="entry name" value="RT_dom"/>
</dbReference>
<dbReference type="OrthoDB" id="4159828at2759"/>
<dbReference type="PANTHER" id="PTHR31635">
    <property type="entry name" value="REVERSE TRANSCRIPTASE DOMAIN-CONTAINING PROTEIN-RELATED"/>
    <property type="match status" value="1"/>
</dbReference>
<feature type="domain" description="Reverse transcriptase" evidence="1">
    <location>
        <begin position="506"/>
        <end position="724"/>
    </location>
</feature>
<accession>A0A388L6Q6</accession>
<comment type="caution">
    <text evidence="2">The sequence shown here is derived from an EMBL/GenBank/DDBJ whole genome shotgun (WGS) entry which is preliminary data.</text>
</comment>
<dbReference type="Gramene" id="GBG78001">
    <property type="protein sequence ID" value="GBG78001"/>
    <property type="gene ID" value="CBR_g25934"/>
</dbReference>
<dbReference type="STRING" id="69332.A0A388L6Q6"/>
<dbReference type="CDD" id="cd01650">
    <property type="entry name" value="RT_nLTR_like"/>
    <property type="match status" value="1"/>
</dbReference>
<dbReference type="Proteomes" id="UP000265515">
    <property type="component" value="Unassembled WGS sequence"/>
</dbReference>
<gene>
    <name evidence="2" type="ORF">CBR_g25934</name>
</gene>
<dbReference type="SUPFAM" id="SSF56219">
    <property type="entry name" value="DNase I-like"/>
    <property type="match status" value="1"/>
</dbReference>
<dbReference type="SUPFAM" id="SSF56672">
    <property type="entry name" value="DNA/RNA polymerases"/>
    <property type="match status" value="1"/>
</dbReference>
<sequence length="1094" mass="125018">MLNYDGGDEVKMKINVEGAKEVEMRTDGKLQDAITEAKDCAERRCRRDGVTARLQVTVSYHETETSMDTADLEQAHVDRDSGGESEMGEAGDRETDLRSWNRPGEIQRHHRAVRPVEEGPEISAPRLDSEKDDGMKKDRSYLMRWREAWARDIFRDRNPGDPGFTWFGNPVTAPNTKRRLDYFLLSEEASKLTIKVETQSASLSDHKPVVMDISLGQKIERGSGLFRLNVQNLEDDGWKQWFAVFWSSWRESQSEFESIAKWVDKGLRIIARKFDVFSRIAANQRNSEERRRKQRVEEAERNMTGHPVSEVVWGMERANRLRQWEELQLSKEKRWRQILAVKGIVSSDRITKDSFKRLLPQRKQMVMSELAHPLLPSMPRATSLDDMCEYAMIYFQDILTTSRQGESIDTDMSTFANLWDNLQAKLPDHMRQQLDRPLSEEELRHTIKAIARGKALGDDGLPIEFYEACWGTLEADLLNMYNEILVGGKLGSTMTRGIITLMFKKGDKSLVKNWRPISLLNVSYKILAKSLATRLGAALPLLVGKDQGAFVKGRSIFENIVTAIEVLEVVSEEDMEMTVLLLDLEKAYNRVNWAFVMTSLKEMGFGVCFCRWVKVLYTYSTAAVMVNGKCSAEFPLSRSLRQGCPILLFVLQMEVLVNSIRTNMVIKGMKLSEEKECKIKALADDLMAVCTSKGNSLSALKNCLTIYAEFSEAAVNWEKSVYLLPDTQQIQRKDVWIAIMSDVFIGKWINSKFWKEILQAWQTVKPSIRAAPTSKQQVLEQHIFDNPHITDSAGSSITARRGTSNFGYKWIQRGVTTIKDLRNEETNQWHDPTVLKEKLGQLPAQEERVEQIKESLPAEWKALLGPKGVNPPAEWKALLGPEGVNPPGTWLRSEDGTERYYRLKNWHDTVEGKCVLEVYEKESLEALSLVSFGTIERYGLSGLTECRVREGRPKRLTGKGARQLPVVVGGGRRYSTLRIDPESWGWEKEGEVVIGLDHIASTACIQPARRKVLMEKLTDRWKKAILNLDPPKETELQSLWKQFKEIPSQKLASLLWMQSHIVVPTAMWLRNRGMVDIDPKCGRCGWLYEDVKHL</sequence>
<reference evidence="2 3" key="1">
    <citation type="journal article" date="2018" name="Cell">
        <title>The Chara Genome: Secondary Complexity and Implications for Plant Terrestrialization.</title>
        <authorList>
            <person name="Nishiyama T."/>
            <person name="Sakayama H."/>
            <person name="Vries J.D."/>
            <person name="Buschmann H."/>
            <person name="Saint-Marcoux D."/>
            <person name="Ullrich K.K."/>
            <person name="Haas F.B."/>
            <person name="Vanderstraeten L."/>
            <person name="Becker D."/>
            <person name="Lang D."/>
            <person name="Vosolsobe S."/>
            <person name="Rombauts S."/>
            <person name="Wilhelmsson P.K.I."/>
            <person name="Janitza P."/>
            <person name="Kern R."/>
            <person name="Heyl A."/>
            <person name="Rumpler F."/>
            <person name="Villalobos L.I.A.C."/>
            <person name="Clay J.M."/>
            <person name="Skokan R."/>
            <person name="Toyoda A."/>
            <person name="Suzuki Y."/>
            <person name="Kagoshima H."/>
            <person name="Schijlen E."/>
            <person name="Tajeshwar N."/>
            <person name="Catarino B."/>
            <person name="Hetherington A.J."/>
            <person name="Saltykova A."/>
            <person name="Bonnot C."/>
            <person name="Breuninger H."/>
            <person name="Symeonidi A."/>
            <person name="Radhakrishnan G.V."/>
            <person name="Van Nieuwerburgh F."/>
            <person name="Deforce D."/>
            <person name="Chang C."/>
            <person name="Karol K.G."/>
            <person name="Hedrich R."/>
            <person name="Ulvskov P."/>
            <person name="Glockner G."/>
            <person name="Delwiche C.F."/>
            <person name="Petrasek J."/>
            <person name="Van de Peer Y."/>
            <person name="Friml J."/>
            <person name="Beilby M."/>
            <person name="Dolan L."/>
            <person name="Kohara Y."/>
            <person name="Sugano S."/>
            <person name="Fujiyama A."/>
            <person name="Delaux P.-M."/>
            <person name="Quint M."/>
            <person name="TheiBen G."/>
            <person name="Hagemann M."/>
            <person name="Harholt J."/>
            <person name="Dunand C."/>
            <person name="Zachgo S."/>
            <person name="Langdale J."/>
            <person name="Maumus F."/>
            <person name="Straeten D.V.D."/>
            <person name="Gould S.B."/>
            <person name="Rensing S.A."/>
        </authorList>
    </citation>
    <scope>NUCLEOTIDE SEQUENCE [LARGE SCALE GENOMIC DNA]</scope>
    <source>
        <strain evidence="2 3">S276</strain>
    </source>
</reference>
<keyword evidence="3" id="KW-1185">Reference proteome</keyword>
<dbReference type="AlphaFoldDB" id="A0A388L6Q6"/>
<protein>
    <recommendedName>
        <fullName evidence="1">Reverse transcriptase domain-containing protein</fullName>
    </recommendedName>
</protein>
<organism evidence="2 3">
    <name type="scientific">Chara braunii</name>
    <name type="common">Braun's stonewort</name>
    <dbReference type="NCBI Taxonomy" id="69332"/>
    <lineage>
        <taxon>Eukaryota</taxon>
        <taxon>Viridiplantae</taxon>
        <taxon>Streptophyta</taxon>
        <taxon>Charophyceae</taxon>
        <taxon>Charales</taxon>
        <taxon>Characeae</taxon>
        <taxon>Chara</taxon>
    </lineage>
</organism>
<name>A0A388L6Q6_CHABU</name>
<evidence type="ECO:0000313" key="2">
    <source>
        <dbReference type="EMBL" id="GBG78001.1"/>
    </source>
</evidence>
<dbReference type="EMBL" id="BFEA01000284">
    <property type="protein sequence ID" value="GBG78001.1"/>
    <property type="molecule type" value="Genomic_DNA"/>
</dbReference>
<evidence type="ECO:0000259" key="1">
    <source>
        <dbReference type="Pfam" id="PF00078"/>
    </source>
</evidence>
<dbReference type="InterPro" id="IPR036691">
    <property type="entry name" value="Endo/exonu/phosph_ase_sf"/>
</dbReference>